<feature type="domain" description="PAC" evidence="2">
    <location>
        <begin position="478"/>
        <end position="530"/>
    </location>
</feature>
<reference evidence="3 4" key="1">
    <citation type="journal article" date="2012" name="J. Bacteriol.">
        <title>Draft genome sequence of Methanobacterium formicicum DSM 3637, an archaebacterium isolated from the methane producer amoeba Pelomyxa palustris.</title>
        <authorList>
            <person name="Gutierrez G."/>
        </authorList>
    </citation>
    <scope>NUCLEOTIDE SEQUENCE [LARGE SCALE GENOMIC DNA]</scope>
    <source>
        <strain evidence="4">DSM 3637 / PP1</strain>
    </source>
</reference>
<dbReference type="InterPro" id="IPR013656">
    <property type="entry name" value="PAS_4"/>
</dbReference>
<feature type="domain" description="PAS" evidence="1">
    <location>
        <begin position="657"/>
        <end position="719"/>
    </location>
</feature>
<dbReference type="PROSITE" id="PS50113">
    <property type="entry name" value="PAC"/>
    <property type="match status" value="4"/>
</dbReference>
<name>K2QEB7_METFP</name>
<dbReference type="Pfam" id="PF08447">
    <property type="entry name" value="PAS_3"/>
    <property type="match status" value="1"/>
</dbReference>
<feature type="domain" description="PAC" evidence="2">
    <location>
        <begin position="358"/>
        <end position="410"/>
    </location>
</feature>
<evidence type="ECO:0000259" key="1">
    <source>
        <dbReference type="PROSITE" id="PS50112"/>
    </source>
</evidence>
<feature type="domain" description="PAS" evidence="1">
    <location>
        <begin position="531"/>
        <end position="589"/>
    </location>
</feature>
<dbReference type="PROSITE" id="PS50112">
    <property type="entry name" value="PAS"/>
    <property type="match status" value="4"/>
</dbReference>
<dbReference type="InterPro" id="IPR011006">
    <property type="entry name" value="CheY-like_superfamily"/>
</dbReference>
<dbReference type="InterPro" id="IPR035965">
    <property type="entry name" value="PAS-like_dom_sf"/>
</dbReference>
<evidence type="ECO:0000259" key="2">
    <source>
        <dbReference type="PROSITE" id="PS50113"/>
    </source>
</evidence>
<dbReference type="SUPFAM" id="SSF55785">
    <property type="entry name" value="PYP-like sensor domain (PAS domain)"/>
    <property type="match status" value="5"/>
</dbReference>
<evidence type="ECO:0000313" key="4">
    <source>
        <dbReference type="Proteomes" id="UP000007360"/>
    </source>
</evidence>
<dbReference type="SMART" id="SM00086">
    <property type="entry name" value="PAC"/>
    <property type="match status" value="4"/>
</dbReference>
<dbReference type="InterPro" id="IPR052155">
    <property type="entry name" value="Biofilm_reg_signaling"/>
</dbReference>
<organism evidence="3 4">
    <name type="scientific">Methanobacterium formicicum (strain DSM 3637 / PP1)</name>
    <dbReference type="NCBI Taxonomy" id="1204725"/>
    <lineage>
        <taxon>Archaea</taxon>
        <taxon>Methanobacteriati</taxon>
        <taxon>Methanobacteriota</taxon>
        <taxon>Methanomada group</taxon>
        <taxon>Methanobacteria</taxon>
        <taxon>Methanobacteriales</taxon>
        <taxon>Methanobacteriaceae</taxon>
        <taxon>Methanobacterium</taxon>
    </lineage>
</organism>
<feature type="domain" description="PAC" evidence="2">
    <location>
        <begin position="735"/>
        <end position="787"/>
    </location>
</feature>
<dbReference type="Proteomes" id="UP000007360">
    <property type="component" value="Unassembled WGS sequence"/>
</dbReference>
<dbReference type="SUPFAM" id="SSF52172">
    <property type="entry name" value="CheY-like"/>
    <property type="match status" value="1"/>
</dbReference>
<evidence type="ECO:0000313" key="3">
    <source>
        <dbReference type="EMBL" id="EKF86436.1"/>
    </source>
</evidence>
<dbReference type="Pfam" id="PF13426">
    <property type="entry name" value="PAS_9"/>
    <property type="match status" value="3"/>
</dbReference>
<dbReference type="SMART" id="SM00091">
    <property type="entry name" value="PAS"/>
    <property type="match status" value="4"/>
</dbReference>
<accession>K2QEB7</accession>
<dbReference type="Pfam" id="PF08448">
    <property type="entry name" value="PAS_4"/>
    <property type="match status" value="1"/>
</dbReference>
<dbReference type="NCBIfam" id="TIGR00229">
    <property type="entry name" value="sensory_box"/>
    <property type="match status" value="5"/>
</dbReference>
<feature type="domain" description="PAS" evidence="1">
    <location>
        <begin position="159"/>
        <end position="229"/>
    </location>
</feature>
<feature type="domain" description="PAC" evidence="2">
    <location>
        <begin position="227"/>
        <end position="283"/>
    </location>
</feature>
<protein>
    <submittedName>
        <fullName evidence="3">PAS/PAC sensor protein</fullName>
    </submittedName>
</protein>
<dbReference type="EMBL" id="AMPO01000002">
    <property type="protein sequence ID" value="EKF86436.1"/>
    <property type="molecule type" value="Genomic_DNA"/>
</dbReference>
<dbReference type="OrthoDB" id="8127at2157"/>
<comment type="caution">
    <text evidence="3">The sequence shown here is derived from an EMBL/GenBank/DDBJ whole genome shotgun (WGS) entry which is preliminary data.</text>
</comment>
<dbReference type="RefSeq" id="WP_004029818.1">
    <property type="nucleotide sequence ID" value="NZ_AMPO01000002.1"/>
</dbReference>
<proteinExistence type="predicted"/>
<dbReference type="PATRIC" id="fig|1204725.3.peg.625"/>
<dbReference type="PANTHER" id="PTHR44757">
    <property type="entry name" value="DIGUANYLATE CYCLASE DGCP"/>
    <property type="match status" value="1"/>
</dbReference>
<dbReference type="InterPro" id="IPR013655">
    <property type="entry name" value="PAS_fold_3"/>
</dbReference>
<feature type="domain" description="PAS" evidence="1">
    <location>
        <begin position="284"/>
        <end position="358"/>
    </location>
</feature>
<dbReference type="CDD" id="cd00130">
    <property type="entry name" value="PAS"/>
    <property type="match status" value="3"/>
</dbReference>
<dbReference type="PANTHER" id="PTHR44757:SF2">
    <property type="entry name" value="BIOFILM ARCHITECTURE MAINTENANCE PROTEIN MBAA"/>
    <property type="match status" value="1"/>
</dbReference>
<keyword evidence="4" id="KW-1185">Reference proteome</keyword>
<sequence length="788" mass="91200">MSGTNIILAMDNDTEALKINQILSSGNCRPLTLFNWKNPQWEISNSDKNGQQVSSGKSTANLVDTTSLDLDSVDLIIMDEELQENLELKTFLEGPNNINITYNIPRILITSNSDCKDPERIDLKGNQICLSRPYNPRELLLTVESAFYKKNMELALKESEDQYRILIENADDPIAMINYHGEFLLVNKSAAIFFSCEEEKFLGKTMWEIFPQKQADSQMKSIRTVIETGAGRVIESKTVIKGKEYYFSTNIQPMPLKNGEIGAVQLIARDITPMKKVQNALEKSEEKFREVFNNANDGISLHHVDNGLPGNFCEVNDVVCQRLGYTKEELLLMGPQDIINQETKKKMPEVMEKLSRDKRATFEAVQFTKEGELITTEISNHLFDLQGKEMIMSISRDISERKKSENQLLRILAGIEGTGDAIGIAMSDGSHFYQNKSFNKLFGYKVEELNIPMGPVKLFKDKELGRYIFQTIMNGNNWDGELEMTDKSERIFPVHIQANAIKNKNDSVIGLIYVLDDITERKRVEYALKTSEEKFRNLAQTAVDAIIIIDCEEKIVFSNSSLERIFDYREEEILGEYLETLIPQRHMEDFQVKLDFFHQHAREMGNVFESFGLRKDGSEFPLEMSLNTWKAEGDVYTTFIIRDITQRKLNEFKFKMREDIFQLMAHNIEEVFWIIDPLTGQILYMNPAYKKIWGQNIETLYQNPRSWIESMHPEDKEEFISYIFGKNGRTIKHRENIECRVLRPDGEVRWIKVRAFPVINHNKEIYRRIGIATDITKVRNLENNRKKE</sequence>
<dbReference type="InterPro" id="IPR000014">
    <property type="entry name" value="PAS"/>
</dbReference>
<dbReference type="Gene3D" id="3.30.450.20">
    <property type="entry name" value="PAS domain"/>
    <property type="match status" value="5"/>
</dbReference>
<gene>
    <name evidence="3" type="ORF">A994_03098</name>
</gene>
<dbReference type="InterPro" id="IPR001610">
    <property type="entry name" value="PAC"/>
</dbReference>
<dbReference type="InterPro" id="IPR000700">
    <property type="entry name" value="PAS-assoc_C"/>
</dbReference>
<dbReference type="AlphaFoldDB" id="K2QEB7"/>